<evidence type="ECO:0000313" key="3">
    <source>
        <dbReference type="Proteomes" id="UP001234178"/>
    </source>
</evidence>
<feature type="compositionally biased region" description="Basic and acidic residues" evidence="1">
    <location>
        <begin position="11"/>
        <end position="26"/>
    </location>
</feature>
<keyword evidence="3" id="KW-1185">Reference proteome</keyword>
<proteinExistence type="predicted"/>
<feature type="region of interest" description="Disordered" evidence="1">
    <location>
        <begin position="1"/>
        <end position="26"/>
    </location>
</feature>
<name>A0ABQ9Z963_9CRUS</name>
<evidence type="ECO:0000313" key="2">
    <source>
        <dbReference type="EMBL" id="KAK4009448.1"/>
    </source>
</evidence>
<gene>
    <name evidence="2" type="ORF">OUZ56_018561</name>
</gene>
<feature type="region of interest" description="Disordered" evidence="1">
    <location>
        <begin position="45"/>
        <end position="72"/>
    </location>
</feature>
<comment type="caution">
    <text evidence="2">The sequence shown here is derived from an EMBL/GenBank/DDBJ whole genome shotgun (WGS) entry which is preliminary data.</text>
</comment>
<dbReference type="EMBL" id="JAOYFB010000003">
    <property type="protein sequence ID" value="KAK4009448.1"/>
    <property type="molecule type" value="Genomic_DNA"/>
</dbReference>
<evidence type="ECO:0000256" key="1">
    <source>
        <dbReference type="SAM" id="MobiDB-lite"/>
    </source>
</evidence>
<feature type="compositionally biased region" description="Polar residues" evidence="1">
    <location>
        <begin position="45"/>
        <end position="64"/>
    </location>
</feature>
<dbReference type="Proteomes" id="UP001234178">
    <property type="component" value="Unassembled WGS sequence"/>
</dbReference>
<organism evidence="2 3">
    <name type="scientific">Daphnia magna</name>
    <dbReference type="NCBI Taxonomy" id="35525"/>
    <lineage>
        <taxon>Eukaryota</taxon>
        <taxon>Metazoa</taxon>
        <taxon>Ecdysozoa</taxon>
        <taxon>Arthropoda</taxon>
        <taxon>Crustacea</taxon>
        <taxon>Branchiopoda</taxon>
        <taxon>Diplostraca</taxon>
        <taxon>Cladocera</taxon>
        <taxon>Anomopoda</taxon>
        <taxon>Daphniidae</taxon>
        <taxon>Daphnia</taxon>
    </lineage>
</organism>
<accession>A0ABQ9Z963</accession>
<sequence>MDQNKTSSEGDTLKSEQKSLNNDIDHLQKENNCLNRKLKMGITYDASSKTDASNFEKGTSTSKEATTDKKAW</sequence>
<feature type="compositionally biased region" description="Polar residues" evidence="1">
    <location>
        <begin position="1"/>
        <end position="10"/>
    </location>
</feature>
<reference evidence="2 3" key="1">
    <citation type="journal article" date="2023" name="Nucleic Acids Res.">
        <title>The hologenome of Daphnia magna reveals possible DNA methylation and microbiome-mediated evolution of the host genome.</title>
        <authorList>
            <person name="Chaturvedi A."/>
            <person name="Li X."/>
            <person name="Dhandapani V."/>
            <person name="Marshall H."/>
            <person name="Kissane S."/>
            <person name="Cuenca-Cambronero M."/>
            <person name="Asole G."/>
            <person name="Calvet F."/>
            <person name="Ruiz-Romero M."/>
            <person name="Marangio P."/>
            <person name="Guigo R."/>
            <person name="Rago D."/>
            <person name="Mirbahai L."/>
            <person name="Eastwood N."/>
            <person name="Colbourne J.K."/>
            <person name="Zhou J."/>
            <person name="Mallon E."/>
            <person name="Orsini L."/>
        </authorList>
    </citation>
    <scope>NUCLEOTIDE SEQUENCE [LARGE SCALE GENOMIC DNA]</scope>
    <source>
        <strain evidence="2">LRV0_1</strain>
    </source>
</reference>
<protein>
    <submittedName>
        <fullName evidence="2">Uncharacterized protein</fullName>
    </submittedName>
</protein>